<evidence type="ECO:0000256" key="1">
    <source>
        <dbReference type="ARBA" id="ARBA00008427"/>
    </source>
</evidence>
<dbReference type="AlphaFoldDB" id="A0A1Q6DXY8"/>
<dbReference type="InterPro" id="IPR022856">
    <property type="entry name" value="Ribosomal_eL21_arc"/>
</dbReference>
<dbReference type="Gene3D" id="2.30.30.70">
    <property type="entry name" value="Ribosomal protein L21"/>
    <property type="match status" value="1"/>
</dbReference>
<gene>
    <name evidence="5" type="primary">rpl21e</name>
    <name evidence="7" type="ORF">BTN85_1716</name>
</gene>
<dbReference type="STRING" id="1903181.BTN85_1716"/>
<keyword evidence="2 5" id="KW-0689">Ribosomal protein</keyword>
<protein>
    <recommendedName>
        <fullName evidence="4 5">Large ribosomal subunit protein eL21</fullName>
    </recommendedName>
</protein>
<evidence type="ECO:0000256" key="5">
    <source>
        <dbReference type="HAMAP-Rule" id="MF_00369"/>
    </source>
</evidence>
<name>A0A1Q6DXY8_METT1</name>
<dbReference type="GO" id="GO:0003735">
    <property type="term" value="F:structural constituent of ribosome"/>
    <property type="evidence" value="ECO:0007669"/>
    <property type="project" value="InterPro"/>
</dbReference>
<sequence>MSPNSQGSRRGTRKKLKKDERKKGLSSITESIRDFDVGQRVHIKIDSSVQKGMPHPRFHGKTGEVVEKRGRGYVVEVSDKSTKKKVTIRPEHLIPQESE</sequence>
<feature type="region of interest" description="Disordered" evidence="6">
    <location>
        <begin position="1"/>
        <end position="28"/>
    </location>
</feature>
<comment type="caution">
    <text evidence="7">The sequence shown here is derived from an EMBL/GenBank/DDBJ whole genome shotgun (WGS) entry which is preliminary data.</text>
</comment>
<dbReference type="Proteomes" id="UP000185744">
    <property type="component" value="Unassembled WGS sequence"/>
</dbReference>
<keyword evidence="3 5" id="KW-0687">Ribonucleoprotein</keyword>
<dbReference type="InterPro" id="IPR008991">
    <property type="entry name" value="Translation_prot_SH3-like_sf"/>
</dbReference>
<reference evidence="7" key="1">
    <citation type="submission" date="2016-12" db="EMBL/GenBank/DDBJ databases">
        <title>Discovery of methanogenic haloarchaea.</title>
        <authorList>
            <person name="Sorokin D.Y."/>
            <person name="Makarova K.S."/>
            <person name="Abbas B."/>
            <person name="Ferrer M."/>
            <person name="Golyshin P.N."/>
        </authorList>
    </citation>
    <scope>NUCLEOTIDE SEQUENCE [LARGE SCALE GENOMIC DNA]</scope>
    <source>
        <strain evidence="7">HMET1</strain>
    </source>
</reference>
<evidence type="ECO:0000313" key="8">
    <source>
        <dbReference type="Proteomes" id="UP000185744"/>
    </source>
</evidence>
<evidence type="ECO:0000256" key="2">
    <source>
        <dbReference type="ARBA" id="ARBA00022980"/>
    </source>
</evidence>
<organism evidence="7 8">
    <name type="scientific">Methanohalarchaeum thermophilum</name>
    <dbReference type="NCBI Taxonomy" id="1903181"/>
    <lineage>
        <taxon>Archaea</taxon>
        <taxon>Methanobacteriati</taxon>
        <taxon>Methanobacteriota</taxon>
        <taxon>Methanonatronarchaeia</taxon>
        <taxon>Methanonatronarchaeales</taxon>
        <taxon>Methanonatronarchaeaceae</taxon>
        <taxon>Candidatus Methanohalarchaeum</taxon>
    </lineage>
</organism>
<dbReference type="GO" id="GO:1990904">
    <property type="term" value="C:ribonucleoprotein complex"/>
    <property type="evidence" value="ECO:0007669"/>
    <property type="project" value="UniProtKB-KW"/>
</dbReference>
<accession>A0A1Q6DXY8</accession>
<dbReference type="GO" id="GO:0005840">
    <property type="term" value="C:ribosome"/>
    <property type="evidence" value="ECO:0007669"/>
    <property type="project" value="UniProtKB-KW"/>
</dbReference>
<dbReference type="InterPro" id="IPR036948">
    <property type="entry name" value="Ribosomal_eL21_sf"/>
</dbReference>
<dbReference type="PROSITE" id="PS01171">
    <property type="entry name" value="RIBOSOMAL_L21E"/>
    <property type="match status" value="1"/>
</dbReference>
<dbReference type="EMBL" id="MSDW01000001">
    <property type="protein sequence ID" value="OKY79208.1"/>
    <property type="molecule type" value="Genomic_DNA"/>
</dbReference>
<dbReference type="HAMAP" id="MF_00369">
    <property type="entry name" value="Ribosomal_eL21"/>
    <property type="match status" value="1"/>
</dbReference>
<comment type="similarity">
    <text evidence="1 5">Belongs to the eukaryotic ribosomal protein eL21 family.</text>
</comment>
<dbReference type="FunCoup" id="A0A1Q6DXY8">
    <property type="interactions" value="115"/>
</dbReference>
<dbReference type="SUPFAM" id="SSF50104">
    <property type="entry name" value="Translation proteins SH3-like domain"/>
    <property type="match status" value="1"/>
</dbReference>
<evidence type="ECO:0000256" key="3">
    <source>
        <dbReference type="ARBA" id="ARBA00023274"/>
    </source>
</evidence>
<keyword evidence="8" id="KW-1185">Reference proteome</keyword>
<dbReference type="PANTHER" id="PTHR20981">
    <property type="entry name" value="60S RIBOSOMAL PROTEIN L21"/>
    <property type="match status" value="1"/>
</dbReference>
<evidence type="ECO:0000313" key="7">
    <source>
        <dbReference type="EMBL" id="OKY79208.1"/>
    </source>
</evidence>
<dbReference type="InParanoid" id="A0A1Q6DXY8"/>
<proteinExistence type="inferred from homology"/>
<dbReference type="FunFam" id="2.30.30.70:FF:000001">
    <property type="entry name" value="60S ribosomal protein L21"/>
    <property type="match status" value="1"/>
</dbReference>
<evidence type="ECO:0000256" key="6">
    <source>
        <dbReference type="SAM" id="MobiDB-lite"/>
    </source>
</evidence>
<dbReference type="NCBIfam" id="NF003303">
    <property type="entry name" value="PRK04306.1"/>
    <property type="match status" value="1"/>
</dbReference>
<evidence type="ECO:0000256" key="4">
    <source>
        <dbReference type="ARBA" id="ARBA00035219"/>
    </source>
</evidence>
<dbReference type="InterPro" id="IPR018259">
    <property type="entry name" value="Ribosomal_eL21_CS"/>
</dbReference>
<dbReference type="InterPro" id="IPR001147">
    <property type="entry name" value="Ribosomal_eL21"/>
</dbReference>
<dbReference type="GO" id="GO:0006412">
    <property type="term" value="P:translation"/>
    <property type="evidence" value="ECO:0007669"/>
    <property type="project" value="UniProtKB-UniRule"/>
</dbReference>
<dbReference type="Pfam" id="PF01157">
    <property type="entry name" value="Ribosomal_L21e"/>
    <property type="match status" value="1"/>
</dbReference>